<dbReference type="PRINTS" id="PR01438">
    <property type="entry name" value="UNVRSLSTRESS"/>
</dbReference>
<dbReference type="EMBL" id="CP042197">
    <property type="protein sequence ID" value="QDS75461.1"/>
    <property type="molecule type" value="Genomic_DNA"/>
</dbReference>
<evidence type="ECO:0000313" key="3">
    <source>
        <dbReference type="EMBL" id="QDS75461.1"/>
    </source>
</evidence>
<proteinExistence type="predicted"/>
<feature type="compositionally biased region" description="Pro residues" evidence="1">
    <location>
        <begin position="1"/>
        <end position="10"/>
    </location>
</feature>
<sequence length="482" mass="51602">MSPSSNPPTSPLSEVSPNADADVSPTSQPISASAADGSSAPAVKSADLAFQLPAAANVAAQDMTRSPLGPRRPSIQFQPCAVIAGKPNLGATGSSKTNRRMSSPPPPPSFRPRVSFDTFEKLDKKDELGSEPPSFTLNQKHKDYEYNKRSRTFLCGLDSNDYSEYALEWLIDELVDDGDEIVCLRVVDPENAKTSLPETRYREEAEKIMKSMEGKNHENKAVNLILEFTIGKVEKVIKKMIEFYEPAILIVGTRGRSLGGFQGLLPGSVSKFCLQNSPVPVIVVRPNMQRARGKRKRAQDPTRRGYKDILDKAGIDGHLLDASNRNSTDRLGGLSEERHASDDESAAVLAAVGVKLEHVAKGSPLVRVESAATEATSAVSPEDSEDGVRLMKSPDMQAVDSPELSGESAFGDDDTEGPSSPELKIPSLIIRRATGEPEADDLPSDGVGTAKPNGEEPALSTVAPTAGVDAIQTDADENDKPS</sequence>
<dbReference type="PANTHER" id="PTHR47815:SF1">
    <property type="entry name" value="UNIVERSAL STRESS PROTEIN A FAMILY PROTEIN C25B2.10"/>
    <property type="match status" value="1"/>
</dbReference>
<dbReference type="OrthoDB" id="843225at2759"/>
<dbReference type="Proteomes" id="UP000316270">
    <property type="component" value="Chromosome 13"/>
</dbReference>
<dbReference type="InterPro" id="IPR014729">
    <property type="entry name" value="Rossmann-like_a/b/a_fold"/>
</dbReference>
<name>A0A517LIJ8_9PEZI</name>
<dbReference type="Gene3D" id="3.40.50.620">
    <property type="entry name" value="HUPs"/>
    <property type="match status" value="1"/>
</dbReference>
<dbReference type="Pfam" id="PF00582">
    <property type="entry name" value="Usp"/>
    <property type="match status" value="1"/>
</dbReference>
<keyword evidence="4" id="KW-1185">Reference proteome</keyword>
<gene>
    <name evidence="3" type="ORF">FKW77_004220</name>
</gene>
<organism evidence="3 4">
    <name type="scientific">Venturia effusa</name>
    <dbReference type="NCBI Taxonomy" id="50376"/>
    <lineage>
        <taxon>Eukaryota</taxon>
        <taxon>Fungi</taxon>
        <taxon>Dikarya</taxon>
        <taxon>Ascomycota</taxon>
        <taxon>Pezizomycotina</taxon>
        <taxon>Dothideomycetes</taxon>
        <taxon>Pleosporomycetidae</taxon>
        <taxon>Venturiales</taxon>
        <taxon>Venturiaceae</taxon>
        <taxon>Venturia</taxon>
    </lineage>
</organism>
<dbReference type="AlphaFoldDB" id="A0A517LIJ8"/>
<feature type="region of interest" description="Disordered" evidence="1">
    <location>
        <begin position="396"/>
        <end position="482"/>
    </location>
</feature>
<reference evidence="3 4" key="1">
    <citation type="submission" date="2019-07" db="EMBL/GenBank/DDBJ databases">
        <title>Finished genome of Venturia effusa.</title>
        <authorList>
            <person name="Young C.A."/>
            <person name="Cox M.P."/>
            <person name="Ganley A.R.D."/>
            <person name="David W.J."/>
        </authorList>
    </citation>
    <scope>NUCLEOTIDE SEQUENCE [LARGE SCALE GENOMIC DNA]</scope>
    <source>
        <strain evidence="4">albino</strain>
    </source>
</reference>
<dbReference type="SUPFAM" id="SSF52402">
    <property type="entry name" value="Adenine nucleotide alpha hydrolases-like"/>
    <property type="match status" value="1"/>
</dbReference>
<feature type="region of interest" description="Disordered" evidence="1">
    <location>
        <begin position="1"/>
        <end position="43"/>
    </location>
</feature>
<accession>A0A517LIJ8</accession>
<feature type="region of interest" description="Disordered" evidence="1">
    <location>
        <begin position="320"/>
        <end position="343"/>
    </location>
</feature>
<evidence type="ECO:0000256" key="1">
    <source>
        <dbReference type="SAM" id="MobiDB-lite"/>
    </source>
</evidence>
<dbReference type="CDD" id="cd23659">
    <property type="entry name" value="USP_At3g01520-like"/>
    <property type="match status" value="1"/>
</dbReference>
<dbReference type="STRING" id="50376.A0A517LIJ8"/>
<dbReference type="PANTHER" id="PTHR47815">
    <property type="entry name" value="UNIVERSAL STRESS PROTEIN A FAMILY PROTEIN C25B2.10"/>
    <property type="match status" value="1"/>
</dbReference>
<protein>
    <recommendedName>
        <fullName evidence="2">UspA domain-containing protein</fullName>
    </recommendedName>
</protein>
<feature type="domain" description="UspA" evidence="2">
    <location>
        <begin position="151"/>
        <end position="285"/>
    </location>
</feature>
<feature type="region of interest" description="Disordered" evidence="1">
    <location>
        <begin position="79"/>
        <end position="114"/>
    </location>
</feature>
<dbReference type="InterPro" id="IPR006015">
    <property type="entry name" value="Universal_stress_UspA"/>
</dbReference>
<dbReference type="InterPro" id="IPR006016">
    <property type="entry name" value="UspA"/>
</dbReference>
<feature type="compositionally biased region" description="Low complexity" evidence="1">
    <location>
        <begin position="31"/>
        <end position="42"/>
    </location>
</feature>
<evidence type="ECO:0000313" key="4">
    <source>
        <dbReference type="Proteomes" id="UP000316270"/>
    </source>
</evidence>
<evidence type="ECO:0000259" key="2">
    <source>
        <dbReference type="Pfam" id="PF00582"/>
    </source>
</evidence>